<sequence>MIPPEKPDIVYLQAEREEVNKTPEYQRYNVRIVYIGFGKDSGSMQSIMSFFNIKALFMTFAMPQYPSWFFPILFSGLNLIIDQNNVIPQPYKSLNQASIGQMFDSFVDQDVASAPSDLNHSLTFENQNVDENSHFYGWIDYNDQYETANIFYLTTLYSGNKSIRTLQLNKYMLACKLVSDDSFI</sequence>
<reference evidence="1 2" key="1">
    <citation type="submission" date="2019-03" db="EMBL/GenBank/DDBJ databases">
        <title>Single cell metagenomics reveals metabolic interactions within the superorganism composed of flagellate Streblomastix strix and complex community of Bacteroidetes bacteria on its surface.</title>
        <authorList>
            <person name="Treitli S.C."/>
            <person name="Kolisko M."/>
            <person name="Husnik F."/>
            <person name="Keeling P."/>
            <person name="Hampl V."/>
        </authorList>
    </citation>
    <scope>NUCLEOTIDE SEQUENCE [LARGE SCALE GENOMIC DNA]</scope>
    <source>
        <strain evidence="1">ST1C</strain>
    </source>
</reference>
<evidence type="ECO:0000313" key="1">
    <source>
        <dbReference type="EMBL" id="KAA6358063.1"/>
    </source>
</evidence>
<organism evidence="1 2">
    <name type="scientific">Streblomastix strix</name>
    <dbReference type="NCBI Taxonomy" id="222440"/>
    <lineage>
        <taxon>Eukaryota</taxon>
        <taxon>Metamonada</taxon>
        <taxon>Preaxostyla</taxon>
        <taxon>Oxymonadida</taxon>
        <taxon>Streblomastigidae</taxon>
        <taxon>Streblomastix</taxon>
    </lineage>
</organism>
<comment type="caution">
    <text evidence="1">The sequence shown here is derived from an EMBL/GenBank/DDBJ whole genome shotgun (WGS) entry which is preliminary data.</text>
</comment>
<evidence type="ECO:0000313" key="2">
    <source>
        <dbReference type="Proteomes" id="UP000324800"/>
    </source>
</evidence>
<dbReference type="AlphaFoldDB" id="A0A5J4TK09"/>
<gene>
    <name evidence="1" type="ORF">EZS28_046410</name>
</gene>
<dbReference type="Proteomes" id="UP000324800">
    <property type="component" value="Unassembled WGS sequence"/>
</dbReference>
<accession>A0A5J4TK09</accession>
<protein>
    <submittedName>
        <fullName evidence="1">Uncharacterized protein</fullName>
    </submittedName>
</protein>
<proteinExistence type="predicted"/>
<dbReference type="EMBL" id="SNRW01030418">
    <property type="protein sequence ID" value="KAA6358063.1"/>
    <property type="molecule type" value="Genomic_DNA"/>
</dbReference>
<name>A0A5J4TK09_9EUKA</name>